<dbReference type="PROSITE" id="PS00973">
    <property type="entry name" value="USP_2"/>
    <property type="match status" value="1"/>
</dbReference>
<keyword evidence="2" id="KW-0788">Thiol protease</keyword>
<reference evidence="5" key="1">
    <citation type="submission" date="2016-01" db="EMBL/GenBank/DDBJ databases">
        <title>Reference transcriptome for the parasite Schistocephalus solidus: insights into the molecular evolution of parasitism.</title>
        <authorList>
            <person name="Hebert F.O."/>
            <person name="Grambauer S."/>
            <person name="Barber I."/>
            <person name="Landry C.R."/>
            <person name="Aubin-Horth N."/>
        </authorList>
    </citation>
    <scope>NUCLEOTIDE SEQUENCE</scope>
</reference>
<dbReference type="InterPro" id="IPR028889">
    <property type="entry name" value="USP"/>
</dbReference>
<feature type="region of interest" description="Disordered" evidence="3">
    <location>
        <begin position="1"/>
        <end position="23"/>
    </location>
</feature>
<dbReference type="GO" id="GO:0004843">
    <property type="term" value="F:cysteine-type deubiquitinase activity"/>
    <property type="evidence" value="ECO:0007669"/>
    <property type="project" value="UniProtKB-UniRule"/>
</dbReference>
<feature type="compositionally biased region" description="Basic and acidic residues" evidence="3">
    <location>
        <begin position="599"/>
        <end position="609"/>
    </location>
</feature>
<evidence type="ECO:0000256" key="2">
    <source>
        <dbReference type="RuleBase" id="RU366025"/>
    </source>
</evidence>
<gene>
    <name evidence="5" type="ORF">TR153080</name>
</gene>
<protein>
    <recommendedName>
        <fullName evidence="2">Ubiquitin carboxyl-terminal hydrolase</fullName>
        <ecNumber evidence="2">3.4.19.12</ecNumber>
    </recommendedName>
</protein>
<dbReference type="PANTHER" id="PTHR21646:SF23">
    <property type="entry name" value="UBIQUITIN CARBOXYL-TERMINAL HYDROLASE USP2"/>
    <property type="match status" value="1"/>
</dbReference>
<dbReference type="InterPro" id="IPR001394">
    <property type="entry name" value="Peptidase_C19_UCH"/>
</dbReference>
<feature type="compositionally biased region" description="Polar residues" evidence="3">
    <location>
        <begin position="610"/>
        <end position="620"/>
    </location>
</feature>
<feature type="non-terminal residue" evidence="5">
    <location>
        <position position="1"/>
    </location>
</feature>
<dbReference type="Gene3D" id="3.90.70.10">
    <property type="entry name" value="Cysteine proteinases"/>
    <property type="match status" value="1"/>
</dbReference>
<proteinExistence type="inferred from homology"/>
<feature type="region of interest" description="Disordered" evidence="3">
    <location>
        <begin position="379"/>
        <end position="443"/>
    </location>
</feature>
<dbReference type="PROSITE" id="PS50235">
    <property type="entry name" value="USP_3"/>
    <property type="match status" value="1"/>
</dbReference>
<keyword evidence="2" id="KW-0378">Hydrolase</keyword>
<dbReference type="InterPro" id="IPR018200">
    <property type="entry name" value="USP_CS"/>
</dbReference>
<feature type="compositionally biased region" description="Basic and acidic residues" evidence="3">
    <location>
        <begin position="412"/>
        <end position="424"/>
    </location>
</feature>
<dbReference type="GO" id="GO:0016579">
    <property type="term" value="P:protein deubiquitination"/>
    <property type="evidence" value="ECO:0007669"/>
    <property type="project" value="InterPro"/>
</dbReference>
<feature type="region of interest" description="Disordered" evidence="3">
    <location>
        <begin position="85"/>
        <end position="105"/>
    </location>
</feature>
<dbReference type="InterPro" id="IPR050185">
    <property type="entry name" value="Ub_carboxyl-term_hydrolase"/>
</dbReference>
<comment type="catalytic activity">
    <reaction evidence="1 2">
        <text>Thiol-dependent hydrolysis of ester, thioester, amide, peptide and isopeptide bonds formed by the C-terminal Gly of ubiquitin (a 76-residue protein attached to proteins as an intracellular targeting signal).</text>
        <dbReference type="EC" id="3.4.19.12"/>
    </reaction>
</comment>
<feature type="region of interest" description="Disordered" evidence="3">
    <location>
        <begin position="234"/>
        <end position="263"/>
    </location>
</feature>
<feature type="compositionally biased region" description="Polar residues" evidence="3">
    <location>
        <begin position="427"/>
        <end position="443"/>
    </location>
</feature>
<dbReference type="PANTHER" id="PTHR21646">
    <property type="entry name" value="UBIQUITIN CARBOXYL-TERMINAL HYDROLASE"/>
    <property type="match status" value="1"/>
</dbReference>
<keyword evidence="2" id="KW-0645">Protease</keyword>
<organism evidence="5">
    <name type="scientific">Schistocephalus solidus</name>
    <name type="common">Tapeworm</name>
    <dbReference type="NCBI Taxonomy" id="70667"/>
    <lineage>
        <taxon>Eukaryota</taxon>
        <taxon>Metazoa</taxon>
        <taxon>Spiralia</taxon>
        <taxon>Lophotrochozoa</taxon>
        <taxon>Platyhelminthes</taxon>
        <taxon>Cestoda</taxon>
        <taxon>Eucestoda</taxon>
        <taxon>Diphyllobothriidea</taxon>
        <taxon>Diphyllobothriidae</taxon>
        <taxon>Schistocephalus</taxon>
    </lineage>
</organism>
<evidence type="ECO:0000259" key="4">
    <source>
        <dbReference type="PROSITE" id="PS50235"/>
    </source>
</evidence>
<dbReference type="Pfam" id="PF00443">
    <property type="entry name" value="UCH"/>
    <property type="match status" value="1"/>
</dbReference>
<name>A0A0X3PCS9_SCHSO</name>
<feature type="region of interest" description="Disordered" evidence="3">
    <location>
        <begin position="598"/>
        <end position="620"/>
    </location>
</feature>
<feature type="region of interest" description="Disordered" evidence="3">
    <location>
        <begin position="304"/>
        <end position="327"/>
    </location>
</feature>
<keyword evidence="2" id="KW-0833">Ubl conjugation pathway</keyword>
<dbReference type="GO" id="GO:0006508">
    <property type="term" value="P:proteolysis"/>
    <property type="evidence" value="ECO:0007669"/>
    <property type="project" value="UniProtKB-KW"/>
</dbReference>
<dbReference type="EC" id="3.4.19.12" evidence="2"/>
<feature type="compositionally biased region" description="Basic and acidic residues" evidence="3">
    <location>
        <begin position="249"/>
        <end position="258"/>
    </location>
</feature>
<comment type="similarity">
    <text evidence="2">Belongs to the peptidase C19 family.</text>
</comment>
<feature type="compositionally biased region" description="Basic and acidic residues" evidence="3">
    <location>
        <begin position="1"/>
        <end position="21"/>
    </location>
</feature>
<sequence length="775" mass="86531">HRELDPNWGKSEKNRISEPHSKSSFKNILMRNLRNKSECSTSMDLYKQATNIRANGVTKTKGGHVNHPREEQGILKKSASTDCIISKDSQSKKPGEPAGEKDSPKYVPAGLENLGNSCYLNAILQCIHCTMSLRNYCLEKKYEPCLRKLAKTGGELFPALTSVLGKMQSQAGGTVPGPCIQKFKNVFAKVVPSYAGNMQQDALEFLTYLLDLLHEETKTCPQVFEHRRTTSVVQWPTAENIPQQNPSSPEHHPERSVEPKFSSTAEDSSILSELLEKAHSVAELGAKGTKRSAFRRLLHRVKRVSRSSSRTRQSKCVEPDPEGSGFLGSAEAAAQERSFLKETFVGHLQSRLRCCHCKNLTTRNELFWSLALCVPEEKGKETGTSPVEAPLKESEISPSEVKPPPSTGKPLTTKDHKVESDSRSRHISTVNSVVSDRSNTASTCSTPTFSLNDCLDAFTKVEVLDGNDRPTCERCKVPTKAKFQVLVSSLPEILVLQFLRFDSSSCHNKRRNLIDFGFELDLGPYTTKGLDERQRHHTREEVRPPCSTTTTIIARDKTYHRKLSCALDPPRLMPSRPNRYSTLVLPNLPFPDTVLRLPPHGDRMRRESHSSNNLHIDSNSTYVPPCPSTLTLTAESLNSLASIGEGTPCQKSFHENLDNARYRLYGVVYHRGGTERGHYTAKCLVRLPNSEEQSWYNFDDDNVSPITDLSEIVQSSAYILFYERIKEPQLSEDVDVNFHIESEESDTQSPLGHAKKLKSCPASLISPTLSPPACQ</sequence>
<feature type="domain" description="USP" evidence="4">
    <location>
        <begin position="109"/>
        <end position="725"/>
    </location>
</feature>
<dbReference type="InterPro" id="IPR038765">
    <property type="entry name" value="Papain-like_cys_pep_sf"/>
</dbReference>
<evidence type="ECO:0000256" key="1">
    <source>
        <dbReference type="ARBA" id="ARBA00000707"/>
    </source>
</evidence>
<dbReference type="EMBL" id="GEEE01013561">
    <property type="protein sequence ID" value="JAP49664.1"/>
    <property type="molecule type" value="Transcribed_RNA"/>
</dbReference>
<feature type="compositionally biased region" description="Basic and acidic residues" evidence="3">
    <location>
        <begin position="89"/>
        <end position="104"/>
    </location>
</feature>
<evidence type="ECO:0000313" key="5">
    <source>
        <dbReference type="EMBL" id="JAP49664.1"/>
    </source>
</evidence>
<accession>A0A0X3PCS9</accession>
<dbReference type="AlphaFoldDB" id="A0A0X3PCS9"/>
<evidence type="ECO:0000256" key="3">
    <source>
        <dbReference type="SAM" id="MobiDB-lite"/>
    </source>
</evidence>
<dbReference type="PROSITE" id="PS00972">
    <property type="entry name" value="USP_1"/>
    <property type="match status" value="1"/>
</dbReference>
<dbReference type="SUPFAM" id="SSF54001">
    <property type="entry name" value="Cysteine proteinases"/>
    <property type="match status" value="1"/>
</dbReference>